<comment type="caution">
    <text evidence="2">The sequence shown here is derived from an EMBL/GenBank/DDBJ whole genome shotgun (WGS) entry which is preliminary data.</text>
</comment>
<organism evidence="2 3">
    <name type="scientific">Rhizobium skierniewicense</name>
    <dbReference type="NCBI Taxonomy" id="984260"/>
    <lineage>
        <taxon>Bacteria</taxon>
        <taxon>Pseudomonadati</taxon>
        <taxon>Pseudomonadota</taxon>
        <taxon>Alphaproteobacteria</taxon>
        <taxon>Hyphomicrobiales</taxon>
        <taxon>Rhizobiaceae</taxon>
        <taxon>Rhizobium/Agrobacterium group</taxon>
        <taxon>Rhizobium</taxon>
    </lineage>
</organism>
<dbReference type="AlphaFoldDB" id="A0A7W6G1M1"/>
<protein>
    <submittedName>
        <fullName evidence="2">Uncharacterized protein</fullName>
    </submittedName>
</protein>
<evidence type="ECO:0000313" key="3">
    <source>
        <dbReference type="Proteomes" id="UP000565286"/>
    </source>
</evidence>
<dbReference type="Proteomes" id="UP000565286">
    <property type="component" value="Unassembled WGS sequence"/>
</dbReference>
<dbReference type="EMBL" id="JACIDV010000002">
    <property type="protein sequence ID" value="MBB3944676.1"/>
    <property type="molecule type" value="Genomic_DNA"/>
</dbReference>
<accession>A0A7W6G1M1</accession>
<reference evidence="2 3" key="1">
    <citation type="submission" date="2020-08" db="EMBL/GenBank/DDBJ databases">
        <title>Genomic Encyclopedia of Type Strains, Phase IV (KMG-IV): sequencing the most valuable type-strain genomes for metagenomic binning, comparative biology and taxonomic classification.</title>
        <authorList>
            <person name="Goeker M."/>
        </authorList>
    </citation>
    <scope>NUCLEOTIDE SEQUENCE [LARGE SCALE GENOMIC DNA]</scope>
    <source>
        <strain evidence="2 3">DSM 26438</strain>
    </source>
</reference>
<evidence type="ECO:0000313" key="2">
    <source>
        <dbReference type="EMBL" id="MBB3944676.1"/>
    </source>
</evidence>
<sequence>MFRISPMIETPPSIHQIRMLQTIIGVCSAALLSALVAMGGL</sequence>
<keyword evidence="1" id="KW-0472">Membrane</keyword>
<keyword evidence="1" id="KW-1133">Transmembrane helix</keyword>
<gene>
    <name evidence="2" type="ORF">GGQ73_000601</name>
</gene>
<keyword evidence="3" id="KW-1185">Reference proteome</keyword>
<feature type="transmembrane region" description="Helical" evidence="1">
    <location>
        <begin position="20"/>
        <end position="40"/>
    </location>
</feature>
<name>A0A7W6G1M1_9HYPH</name>
<evidence type="ECO:0000256" key="1">
    <source>
        <dbReference type="SAM" id="Phobius"/>
    </source>
</evidence>
<keyword evidence="1" id="KW-0812">Transmembrane</keyword>
<dbReference type="RefSeq" id="WP_268842292.1">
    <property type="nucleotide sequence ID" value="NZ_JACIDV010000002.1"/>
</dbReference>
<proteinExistence type="predicted"/>